<evidence type="ECO:0000256" key="1">
    <source>
        <dbReference type="SAM" id="MobiDB-lite"/>
    </source>
</evidence>
<dbReference type="InterPro" id="IPR029044">
    <property type="entry name" value="Nucleotide-diphossugar_trans"/>
</dbReference>
<dbReference type="PANTHER" id="PTHR46656">
    <property type="entry name" value="PUTATIVE-RELATED"/>
    <property type="match status" value="1"/>
</dbReference>
<dbReference type="EMBL" id="SOAU01000001">
    <property type="protein sequence ID" value="TDT17292.1"/>
    <property type="molecule type" value="Genomic_DNA"/>
</dbReference>
<reference evidence="4 5" key="1">
    <citation type="submission" date="2019-03" db="EMBL/GenBank/DDBJ databases">
        <title>Sequencing the genomes of 1000 actinobacteria strains.</title>
        <authorList>
            <person name="Klenk H.-P."/>
        </authorList>
    </citation>
    <scope>NUCLEOTIDE SEQUENCE [LARGE SCALE GENOMIC DNA]</scope>
    <source>
        <strain evidence="4 5">DSM 18936</strain>
    </source>
</reference>
<protein>
    <submittedName>
        <fullName evidence="4">GT2 family glycosyltransferase</fullName>
    </submittedName>
</protein>
<dbReference type="Pfam" id="PF00534">
    <property type="entry name" value="Glycos_transf_1"/>
    <property type="match status" value="1"/>
</dbReference>
<dbReference type="Proteomes" id="UP000294558">
    <property type="component" value="Unassembled WGS sequence"/>
</dbReference>
<evidence type="ECO:0000313" key="5">
    <source>
        <dbReference type="Proteomes" id="UP000294558"/>
    </source>
</evidence>
<keyword evidence="4" id="KW-0808">Transferase</keyword>
<feature type="region of interest" description="Disordered" evidence="1">
    <location>
        <begin position="431"/>
        <end position="460"/>
    </location>
</feature>
<dbReference type="InterPro" id="IPR001296">
    <property type="entry name" value="Glyco_trans_1"/>
</dbReference>
<dbReference type="SUPFAM" id="SSF53756">
    <property type="entry name" value="UDP-Glycosyltransferase/glycogen phosphorylase"/>
    <property type="match status" value="1"/>
</dbReference>
<name>A0A4R7I161_9ACTN</name>
<dbReference type="Pfam" id="PF00535">
    <property type="entry name" value="Glycos_transf_2"/>
    <property type="match status" value="1"/>
</dbReference>
<organism evidence="4 5">
    <name type="scientific">Ilumatobacter fluminis</name>
    <dbReference type="NCBI Taxonomy" id="467091"/>
    <lineage>
        <taxon>Bacteria</taxon>
        <taxon>Bacillati</taxon>
        <taxon>Actinomycetota</taxon>
        <taxon>Acidimicrobiia</taxon>
        <taxon>Acidimicrobiales</taxon>
        <taxon>Ilumatobacteraceae</taxon>
        <taxon>Ilumatobacter</taxon>
    </lineage>
</organism>
<accession>A0A4R7I161</accession>
<feature type="domain" description="Glycosyltransferase 2-like" evidence="3">
    <location>
        <begin position="190"/>
        <end position="364"/>
    </location>
</feature>
<evidence type="ECO:0000313" key="4">
    <source>
        <dbReference type="EMBL" id="TDT17292.1"/>
    </source>
</evidence>
<dbReference type="Gene3D" id="3.40.50.2000">
    <property type="entry name" value="Glycogen Phosphorylase B"/>
    <property type="match status" value="1"/>
</dbReference>
<proteinExistence type="predicted"/>
<dbReference type="RefSeq" id="WP_166657587.1">
    <property type="nucleotide sequence ID" value="NZ_SOAU01000001.1"/>
</dbReference>
<dbReference type="GO" id="GO:0016757">
    <property type="term" value="F:glycosyltransferase activity"/>
    <property type="evidence" value="ECO:0007669"/>
    <property type="project" value="InterPro"/>
</dbReference>
<gene>
    <name evidence="4" type="ORF">BDK89_2900</name>
</gene>
<dbReference type="AlphaFoldDB" id="A0A4R7I161"/>
<evidence type="ECO:0000259" key="3">
    <source>
        <dbReference type="Pfam" id="PF00535"/>
    </source>
</evidence>
<dbReference type="SUPFAM" id="SSF53448">
    <property type="entry name" value="Nucleotide-diphospho-sugar transferases"/>
    <property type="match status" value="1"/>
</dbReference>
<dbReference type="InterPro" id="IPR001173">
    <property type="entry name" value="Glyco_trans_2-like"/>
</dbReference>
<dbReference type="PANTHER" id="PTHR46656:SF3">
    <property type="entry name" value="PUTATIVE-RELATED"/>
    <property type="match status" value="1"/>
</dbReference>
<keyword evidence="5" id="KW-1185">Reference proteome</keyword>
<sequence>MARVSVVTATEHPELGRHTAVVADGTTLTPGALGRMAAVLDADRDVDVVTADYEVADGSTTGRAYTPAWSPERMRHHPVAGPVLVTRTGVVEALPGGVLTGDTSPSSIHDAALRVGETSQRWHRLPFVAARCDAIVLAADRSAVAAHLERIASSASVTEGDRPRTVRIVHHDPAAPSVSVIVPTRGTEGIVFGNRRTFVVDAVRSLVERSEYRALEFVIVYDTATPEPVLDELRDIVGVGLVLVEYGEPFDFSDKVNVGVAASSGSLLLLLNDDTELIAPDSLSVLVGHLADPGVAMVGAKLLFEDGTLQHGGHVYHGDVHHACFGWPGDSPGPAPLSPLAVARECSGVTAGCALVRRSVFDEVGGFDSAFPHNYNDVDFSLKVRAAGHRIVWTPWSTWYHFESRTRVADIRPDERTRLDERWHDELRNDPYYHPDLPSGPADWRPAPTASPNSEPSRSLVARTRSFVGRTLLRRRMQRPHGVNLIGYLGATSGLGERVRELERVLAAADVPYSRWDLDLTESARSSTPAERRADDDVIFDTTIAVVTALAFPALADVYPPLVDEVDRVVGYWFWELDEIPDSHRPAIAMVDEIWAPTTFVRDAYGAAVDIPVHLVPLPIRPPVPSGRDRASFGIDDRFAFLTSFDHLSAMERKHPVGVVEAFRRAFPGRDDVMLIVKSINGHLRPDQTDELLAAAGDDARIELRDGYLSDGDQAALLAAADCYVSLHRSEGLGLHIAESMWLGTPVVATDYSGSVDLTSPLPDGDPVAELVPCRLVTVERGGEAYTSGRWADPDLDAAAAALRRVADDPSHRSRMIEAARRRAGTTDDLDGAAAAVTSLLRSKPARGSRRSLRLPT</sequence>
<evidence type="ECO:0000259" key="2">
    <source>
        <dbReference type="Pfam" id="PF00534"/>
    </source>
</evidence>
<comment type="caution">
    <text evidence="4">The sequence shown here is derived from an EMBL/GenBank/DDBJ whole genome shotgun (WGS) entry which is preliminary data.</text>
</comment>
<dbReference type="Gene3D" id="3.90.550.10">
    <property type="entry name" value="Spore Coat Polysaccharide Biosynthesis Protein SpsA, Chain A"/>
    <property type="match status" value="1"/>
</dbReference>
<feature type="domain" description="Glycosyl transferase family 1" evidence="2">
    <location>
        <begin position="707"/>
        <end position="757"/>
    </location>
</feature>